<evidence type="ECO:0000256" key="1">
    <source>
        <dbReference type="SAM" id="MobiDB-lite"/>
    </source>
</evidence>
<gene>
    <name evidence="2" type="ORF">RIF29_18870</name>
</gene>
<keyword evidence="3" id="KW-1185">Reference proteome</keyword>
<sequence length="160" mass="18102">MQEKTPTVVNPRRPAPNVLPQSSPSRTPTSHCSRCCPIRSSQCGRSSLVVPTPSCALRTWRGRGEGHDKGDASVGRGDRKGRKKKKKKMNTETRKGNAASPICDVYFDDVLLTHGVSLKWKDPGLGEKKIAQEKKREEMVRFGVGWRSLFLTWLWRRKWS</sequence>
<feature type="compositionally biased region" description="Basic and acidic residues" evidence="1">
    <location>
        <begin position="62"/>
        <end position="71"/>
    </location>
</feature>
<proteinExistence type="predicted"/>
<comment type="caution">
    <text evidence="2">The sequence shown here is derived from an EMBL/GenBank/DDBJ whole genome shotgun (WGS) entry which is preliminary data.</text>
</comment>
<accession>A0AAN9I3M2</accession>
<name>A0AAN9I3M2_CROPI</name>
<feature type="compositionally biased region" description="Basic residues" evidence="1">
    <location>
        <begin position="79"/>
        <end position="88"/>
    </location>
</feature>
<evidence type="ECO:0000313" key="3">
    <source>
        <dbReference type="Proteomes" id="UP001372338"/>
    </source>
</evidence>
<feature type="compositionally biased region" description="Polar residues" evidence="1">
    <location>
        <begin position="19"/>
        <end position="32"/>
    </location>
</feature>
<dbReference type="Proteomes" id="UP001372338">
    <property type="component" value="Unassembled WGS sequence"/>
</dbReference>
<evidence type="ECO:0000313" key="2">
    <source>
        <dbReference type="EMBL" id="KAK7266228.1"/>
    </source>
</evidence>
<protein>
    <submittedName>
        <fullName evidence="2">Uncharacterized protein</fullName>
    </submittedName>
</protein>
<feature type="region of interest" description="Disordered" evidence="1">
    <location>
        <begin position="1"/>
        <end position="33"/>
    </location>
</feature>
<reference evidence="2 3" key="1">
    <citation type="submission" date="2024-01" db="EMBL/GenBank/DDBJ databases">
        <title>The genomes of 5 underutilized Papilionoideae crops provide insights into root nodulation and disease resistanc.</title>
        <authorList>
            <person name="Yuan L."/>
        </authorList>
    </citation>
    <scope>NUCLEOTIDE SEQUENCE [LARGE SCALE GENOMIC DNA]</scope>
    <source>
        <strain evidence="2">ZHUSHIDOU_FW_LH</strain>
        <tissue evidence="2">Leaf</tissue>
    </source>
</reference>
<organism evidence="2 3">
    <name type="scientific">Crotalaria pallida</name>
    <name type="common">Smooth rattlebox</name>
    <name type="synonym">Crotalaria striata</name>
    <dbReference type="NCBI Taxonomy" id="3830"/>
    <lineage>
        <taxon>Eukaryota</taxon>
        <taxon>Viridiplantae</taxon>
        <taxon>Streptophyta</taxon>
        <taxon>Embryophyta</taxon>
        <taxon>Tracheophyta</taxon>
        <taxon>Spermatophyta</taxon>
        <taxon>Magnoliopsida</taxon>
        <taxon>eudicotyledons</taxon>
        <taxon>Gunneridae</taxon>
        <taxon>Pentapetalae</taxon>
        <taxon>rosids</taxon>
        <taxon>fabids</taxon>
        <taxon>Fabales</taxon>
        <taxon>Fabaceae</taxon>
        <taxon>Papilionoideae</taxon>
        <taxon>50 kb inversion clade</taxon>
        <taxon>genistoids sensu lato</taxon>
        <taxon>core genistoids</taxon>
        <taxon>Crotalarieae</taxon>
        <taxon>Crotalaria</taxon>
    </lineage>
</organism>
<dbReference type="AlphaFoldDB" id="A0AAN9I3M2"/>
<dbReference type="EMBL" id="JAYWIO010000004">
    <property type="protein sequence ID" value="KAK7266228.1"/>
    <property type="molecule type" value="Genomic_DNA"/>
</dbReference>
<feature type="region of interest" description="Disordered" evidence="1">
    <location>
        <begin position="60"/>
        <end position="95"/>
    </location>
</feature>